<dbReference type="Gene3D" id="3.90.1150.30">
    <property type="match status" value="1"/>
</dbReference>
<dbReference type="InterPro" id="IPR038056">
    <property type="entry name" value="YjbR-like_sf"/>
</dbReference>
<dbReference type="InterPro" id="IPR007351">
    <property type="entry name" value="YjbR"/>
</dbReference>
<dbReference type="PANTHER" id="PTHR35145">
    <property type="entry name" value="CYTOPLASMIC PROTEIN-RELATED"/>
    <property type="match status" value="1"/>
</dbReference>
<evidence type="ECO:0008006" key="3">
    <source>
        <dbReference type="Google" id="ProtNLM"/>
    </source>
</evidence>
<dbReference type="SUPFAM" id="SSF142906">
    <property type="entry name" value="YjbR-like"/>
    <property type="match status" value="1"/>
</dbReference>
<protein>
    <recommendedName>
        <fullName evidence="3">DNA-binding protein (MmcQ/YjbR family)</fullName>
    </recommendedName>
</protein>
<sequence length="112" mass="12083">MTHDELVAYCLAKPGAVPDEPWEGDLVAKVGDKIFAFLGGDGLGVKCGRDADEAAELRNRYPGTVTVMAYIGRYGWNAVALDGVIPDDELCELVDASYDAVVARLPKSKRPR</sequence>
<dbReference type="Pfam" id="PF04237">
    <property type="entry name" value="YjbR"/>
    <property type="match status" value="1"/>
</dbReference>
<keyword evidence="2" id="KW-1185">Reference proteome</keyword>
<dbReference type="RefSeq" id="WP_169415617.1">
    <property type="nucleotide sequence ID" value="NZ_JAAXKZ010000143.1"/>
</dbReference>
<dbReference type="InterPro" id="IPR058532">
    <property type="entry name" value="YjbR/MT2646/Rv2570-like"/>
</dbReference>
<accession>A0A848DQ33</accession>
<dbReference type="AlphaFoldDB" id="A0A848DQ33"/>
<dbReference type="PANTHER" id="PTHR35145:SF1">
    <property type="entry name" value="CYTOPLASMIC PROTEIN"/>
    <property type="match status" value="1"/>
</dbReference>
<gene>
    <name evidence="1" type="ORF">HF519_25935</name>
</gene>
<reference evidence="1 2" key="1">
    <citation type="submission" date="2020-04" db="EMBL/GenBank/DDBJ databases">
        <authorList>
            <person name="Klaysubun C."/>
            <person name="Duangmal K."/>
            <person name="Lipun K."/>
        </authorList>
    </citation>
    <scope>NUCLEOTIDE SEQUENCE [LARGE SCALE GENOMIC DNA]</scope>
    <source>
        <strain evidence="1 2">DSM 45300</strain>
    </source>
</reference>
<organism evidence="1 2">
    <name type="scientific">Pseudonocardia bannensis</name>
    <dbReference type="NCBI Taxonomy" id="630973"/>
    <lineage>
        <taxon>Bacteria</taxon>
        <taxon>Bacillati</taxon>
        <taxon>Actinomycetota</taxon>
        <taxon>Actinomycetes</taxon>
        <taxon>Pseudonocardiales</taxon>
        <taxon>Pseudonocardiaceae</taxon>
        <taxon>Pseudonocardia</taxon>
    </lineage>
</organism>
<evidence type="ECO:0000313" key="1">
    <source>
        <dbReference type="EMBL" id="NMH94947.1"/>
    </source>
</evidence>
<proteinExistence type="predicted"/>
<name>A0A848DQ33_9PSEU</name>
<dbReference type="Proteomes" id="UP000586918">
    <property type="component" value="Unassembled WGS sequence"/>
</dbReference>
<comment type="caution">
    <text evidence="1">The sequence shown here is derived from an EMBL/GenBank/DDBJ whole genome shotgun (WGS) entry which is preliminary data.</text>
</comment>
<evidence type="ECO:0000313" key="2">
    <source>
        <dbReference type="Proteomes" id="UP000586918"/>
    </source>
</evidence>
<dbReference type="EMBL" id="JAAXKZ010000143">
    <property type="protein sequence ID" value="NMH94947.1"/>
    <property type="molecule type" value="Genomic_DNA"/>
</dbReference>